<dbReference type="PROSITE" id="PS50097">
    <property type="entry name" value="BTB"/>
    <property type="match status" value="2"/>
</dbReference>
<feature type="domain" description="Protein kinase" evidence="14">
    <location>
        <begin position="756"/>
        <end position="1008"/>
    </location>
</feature>
<dbReference type="Gene3D" id="3.40.50.10240">
    <property type="entry name" value="Thiamin pyrophosphokinase, catalytic domain"/>
    <property type="match status" value="1"/>
</dbReference>
<dbReference type="GO" id="GO:0005737">
    <property type="term" value="C:cytoplasm"/>
    <property type="evidence" value="ECO:0007669"/>
    <property type="project" value="UniProtKB-ARBA"/>
</dbReference>
<dbReference type="PANTHER" id="PTHR24346:SF110">
    <property type="entry name" value="NON-SPECIFIC SERINE_THREONINE PROTEIN KINASE"/>
    <property type="match status" value="1"/>
</dbReference>
<dbReference type="GO" id="GO:0004788">
    <property type="term" value="F:thiamine diphosphokinase activity"/>
    <property type="evidence" value="ECO:0007669"/>
    <property type="project" value="InterPro"/>
</dbReference>
<evidence type="ECO:0000256" key="7">
    <source>
        <dbReference type="ARBA" id="ARBA00022777"/>
    </source>
</evidence>
<keyword evidence="5 16" id="KW-0808">Transferase</keyword>
<evidence type="ECO:0000256" key="8">
    <source>
        <dbReference type="ARBA" id="ARBA00022840"/>
    </source>
</evidence>
<dbReference type="PROSITE" id="PS50297">
    <property type="entry name" value="ANK_REP_REGION"/>
    <property type="match status" value="1"/>
</dbReference>
<keyword evidence="11" id="KW-0040">ANK repeat</keyword>
<accession>A0A3M7SBP6</accession>
<dbReference type="EMBL" id="REGN01001667">
    <property type="protein sequence ID" value="RNA33211.1"/>
    <property type="molecule type" value="Genomic_DNA"/>
</dbReference>
<dbReference type="InterPro" id="IPR011333">
    <property type="entry name" value="SKP1/BTB/POZ_sf"/>
</dbReference>
<organism evidence="16 17">
    <name type="scientific">Brachionus plicatilis</name>
    <name type="common">Marine rotifer</name>
    <name type="synonym">Brachionus muelleri</name>
    <dbReference type="NCBI Taxonomy" id="10195"/>
    <lineage>
        <taxon>Eukaryota</taxon>
        <taxon>Metazoa</taxon>
        <taxon>Spiralia</taxon>
        <taxon>Gnathifera</taxon>
        <taxon>Rotifera</taxon>
        <taxon>Eurotatoria</taxon>
        <taxon>Monogononta</taxon>
        <taxon>Pseudotrocha</taxon>
        <taxon>Ploima</taxon>
        <taxon>Brachionidae</taxon>
        <taxon>Brachionus</taxon>
    </lineage>
</organism>
<comment type="catalytic activity">
    <reaction evidence="9">
        <text>L-threonyl-[protein] + ATP = O-phospho-L-threonyl-[protein] + ADP + H(+)</text>
        <dbReference type="Rhea" id="RHEA:46608"/>
        <dbReference type="Rhea" id="RHEA-COMP:11060"/>
        <dbReference type="Rhea" id="RHEA-COMP:11605"/>
        <dbReference type="ChEBI" id="CHEBI:15378"/>
        <dbReference type="ChEBI" id="CHEBI:30013"/>
        <dbReference type="ChEBI" id="CHEBI:30616"/>
        <dbReference type="ChEBI" id="CHEBI:61977"/>
        <dbReference type="ChEBI" id="CHEBI:456216"/>
        <dbReference type="EC" id="2.7.11.1"/>
    </reaction>
</comment>
<dbReference type="Proteomes" id="UP000276133">
    <property type="component" value="Unassembled WGS sequence"/>
</dbReference>
<dbReference type="Gene3D" id="3.30.710.10">
    <property type="entry name" value="Potassium Channel Kv1.1, Chain A"/>
    <property type="match status" value="2"/>
</dbReference>
<dbReference type="InterPro" id="IPR017441">
    <property type="entry name" value="Protein_kinase_ATP_BS"/>
</dbReference>
<dbReference type="PROSITE" id="PS50088">
    <property type="entry name" value="ANK_REPEAT"/>
    <property type="match status" value="1"/>
</dbReference>
<dbReference type="InterPro" id="IPR036759">
    <property type="entry name" value="TPK_catalytic_sf"/>
</dbReference>
<evidence type="ECO:0000256" key="9">
    <source>
        <dbReference type="ARBA" id="ARBA00047899"/>
    </source>
</evidence>
<dbReference type="InterPro" id="IPR006282">
    <property type="entry name" value="Thi_PPkinase"/>
</dbReference>
<dbReference type="SUPFAM" id="SSF54695">
    <property type="entry name" value="POZ domain"/>
    <property type="match status" value="2"/>
</dbReference>
<evidence type="ECO:0000256" key="1">
    <source>
        <dbReference type="ARBA" id="ARBA00006234"/>
    </source>
</evidence>
<dbReference type="GO" id="GO:0009229">
    <property type="term" value="P:thiamine diphosphate biosynthetic process"/>
    <property type="evidence" value="ECO:0007669"/>
    <property type="project" value="InterPro"/>
</dbReference>
<reference evidence="16 17" key="1">
    <citation type="journal article" date="2018" name="Sci. Rep.">
        <title>Genomic signatures of local adaptation to the degree of environmental predictability in rotifers.</title>
        <authorList>
            <person name="Franch-Gras L."/>
            <person name="Hahn C."/>
            <person name="Garcia-Roger E.M."/>
            <person name="Carmona M.J."/>
            <person name="Serra M."/>
            <person name="Gomez A."/>
        </authorList>
    </citation>
    <scope>NUCLEOTIDE SEQUENCE [LARGE SCALE GENOMIC DNA]</scope>
    <source>
        <strain evidence="16">HYR1</strain>
    </source>
</reference>
<dbReference type="SUPFAM" id="SSF48403">
    <property type="entry name" value="Ankyrin repeat"/>
    <property type="match status" value="1"/>
</dbReference>
<dbReference type="OrthoDB" id="684045at2759"/>
<evidence type="ECO:0000259" key="15">
    <source>
        <dbReference type="PROSITE" id="PS50097"/>
    </source>
</evidence>
<dbReference type="InterPro" id="IPR028375">
    <property type="entry name" value="KA1/Ssp2_C"/>
</dbReference>
<evidence type="ECO:0000256" key="11">
    <source>
        <dbReference type="PROSITE-ProRule" id="PRU00023"/>
    </source>
</evidence>
<dbReference type="SMART" id="SM00220">
    <property type="entry name" value="S_TKc"/>
    <property type="match status" value="1"/>
</dbReference>
<dbReference type="Gene3D" id="3.30.200.20">
    <property type="entry name" value="Phosphorylase Kinase, domain 1"/>
    <property type="match status" value="1"/>
</dbReference>
<dbReference type="InterPro" id="IPR008271">
    <property type="entry name" value="Ser/Thr_kinase_AS"/>
</dbReference>
<keyword evidence="8 12" id="KW-0067">ATP-binding</keyword>
<dbReference type="SUPFAM" id="SSF63999">
    <property type="entry name" value="Thiamin pyrophosphokinase, catalytic domain"/>
    <property type="match status" value="1"/>
</dbReference>
<dbReference type="InterPro" id="IPR002110">
    <property type="entry name" value="Ankyrin_rpt"/>
</dbReference>
<dbReference type="CDD" id="cd14336">
    <property type="entry name" value="UBA_AID_AMPKalpha"/>
    <property type="match status" value="1"/>
</dbReference>
<dbReference type="InterPro" id="IPR036371">
    <property type="entry name" value="TPK_B1-bd_sf"/>
</dbReference>
<dbReference type="SMART" id="SM00248">
    <property type="entry name" value="ANK"/>
    <property type="match status" value="1"/>
</dbReference>
<dbReference type="Pfam" id="PF13857">
    <property type="entry name" value="Ank_5"/>
    <property type="match status" value="1"/>
</dbReference>
<gene>
    <name evidence="16" type="ORF">BpHYR1_014214</name>
</gene>
<dbReference type="Gene3D" id="2.60.120.320">
    <property type="entry name" value="Thiamin pyrophosphokinase, thiamin-binding domain"/>
    <property type="match status" value="1"/>
</dbReference>
<dbReference type="SUPFAM" id="SSF63862">
    <property type="entry name" value="Thiamin pyrophosphokinase, substrate-binding domain"/>
    <property type="match status" value="1"/>
</dbReference>
<dbReference type="Gene3D" id="3.30.310.80">
    <property type="entry name" value="Kinase associated domain 1, KA1"/>
    <property type="match status" value="1"/>
</dbReference>
<keyword evidence="17" id="KW-1185">Reference proteome</keyword>
<dbReference type="InterPro" id="IPR007371">
    <property type="entry name" value="TPK_catalytic"/>
</dbReference>
<protein>
    <recommendedName>
        <fullName evidence="2">non-specific serine/threonine protein kinase</fullName>
        <ecNumber evidence="2">2.7.11.1</ecNumber>
    </recommendedName>
</protein>
<dbReference type="CDD" id="cd12122">
    <property type="entry name" value="AMPKA_C"/>
    <property type="match status" value="1"/>
</dbReference>
<feature type="compositionally biased region" description="Basic and acidic residues" evidence="13">
    <location>
        <begin position="1108"/>
        <end position="1118"/>
    </location>
</feature>
<dbReference type="NCBIfam" id="TIGR01378">
    <property type="entry name" value="thi_PPkinase"/>
    <property type="match status" value="1"/>
</dbReference>
<evidence type="ECO:0000256" key="10">
    <source>
        <dbReference type="ARBA" id="ARBA00048679"/>
    </source>
</evidence>
<dbReference type="EC" id="2.7.11.1" evidence="2"/>
<dbReference type="GO" id="GO:0005524">
    <property type="term" value="F:ATP binding"/>
    <property type="evidence" value="ECO:0007669"/>
    <property type="project" value="UniProtKB-UniRule"/>
</dbReference>
<dbReference type="PROSITE" id="PS00108">
    <property type="entry name" value="PROTEIN_KINASE_ST"/>
    <property type="match status" value="1"/>
</dbReference>
<keyword evidence="7 16" id="KW-0418">Kinase</keyword>
<evidence type="ECO:0000256" key="6">
    <source>
        <dbReference type="ARBA" id="ARBA00022741"/>
    </source>
</evidence>
<feature type="repeat" description="ANK" evidence="11">
    <location>
        <begin position="23"/>
        <end position="55"/>
    </location>
</feature>
<evidence type="ECO:0000256" key="2">
    <source>
        <dbReference type="ARBA" id="ARBA00012513"/>
    </source>
</evidence>
<dbReference type="PROSITE" id="PS50011">
    <property type="entry name" value="PROTEIN_KINASE_DOM"/>
    <property type="match status" value="1"/>
</dbReference>
<evidence type="ECO:0000256" key="12">
    <source>
        <dbReference type="PROSITE-ProRule" id="PRU10141"/>
    </source>
</evidence>
<dbReference type="GO" id="GO:0035556">
    <property type="term" value="P:intracellular signal transduction"/>
    <property type="evidence" value="ECO:0007669"/>
    <property type="project" value="TreeGrafter"/>
</dbReference>
<dbReference type="Pfam" id="PF00069">
    <property type="entry name" value="Pkinase"/>
    <property type="match status" value="1"/>
</dbReference>
<dbReference type="InterPro" id="IPR011009">
    <property type="entry name" value="Kinase-like_dom_sf"/>
</dbReference>
<dbReference type="PANTHER" id="PTHR24346">
    <property type="entry name" value="MAP/MICROTUBULE AFFINITY-REGULATING KINASE"/>
    <property type="match status" value="1"/>
</dbReference>
<comment type="catalytic activity">
    <reaction evidence="10">
        <text>L-seryl-[protein] + ATP = O-phospho-L-seryl-[protein] + ADP + H(+)</text>
        <dbReference type="Rhea" id="RHEA:17989"/>
        <dbReference type="Rhea" id="RHEA-COMP:9863"/>
        <dbReference type="Rhea" id="RHEA-COMP:11604"/>
        <dbReference type="ChEBI" id="CHEBI:15378"/>
        <dbReference type="ChEBI" id="CHEBI:29999"/>
        <dbReference type="ChEBI" id="CHEBI:30616"/>
        <dbReference type="ChEBI" id="CHEBI:83421"/>
        <dbReference type="ChEBI" id="CHEBI:456216"/>
        <dbReference type="EC" id="2.7.11.1"/>
    </reaction>
</comment>
<dbReference type="Pfam" id="PF21147">
    <property type="entry name" value="AMPK_alpha_AID"/>
    <property type="match status" value="1"/>
</dbReference>
<evidence type="ECO:0000313" key="17">
    <source>
        <dbReference type="Proteomes" id="UP000276133"/>
    </source>
</evidence>
<dbReference type="SMART" id="SM00225">
    <property type="entry name" value="BTB"/>
    <property type="match status" value="2"/>
</dbReference>
<dbReference type="FunFam" id="1.10.510.10:FF:000079">
    <property type="entry name" value="Non-specific serine/threonine protein kinase"/>
    <property type="match status" value="1"/>
</dbReference>
<dbReference type="GO" id="GO:0106310">
    <property type="term" value="F:protein serine kinase activity"/>
    <property type="evidence" value="ECO:0007669"/>
    <property type="project" value="RHEA"/>
</dbReference>
<evidence type="ECO:0000259" key="14">
    <source>
        <dbReference type="PROSITE" id="PS50011"/>
    </source>
</evidence>
<evidence type="ECO:0000256" key="13">
    <source>
        <dbReference type="SAM" id="MobiDB-lite"/>
    </source>
</evidence>
<dbReference type="FunFam" id="3.30.200.20:FF:000236">
    <property type="entry name" value="Non-specific serine/threonine protein kinase"/>
    <property type="match status" value="1"/>
</dbReference>
<dbReference type="InterPro" id="IPR000719">
    <property type="entry name" value="Prot_kinase_dom"/>
</dbReference>
<dbReference type="InterPro" id="IPR032270">
    <property type="entry name" value="AMPK_C"/>
</dbReference>
<feature type="domain" description="BTB" evidence="15">
    <location>
        <begin position="285"/>
        <end position="362"/>
    </location>
</feature>
<name>A0A3M7SBP6_BRAPC</name>
<dbReference type="STRING" id="10195.A0A3M7SBP6"/>
<feature type="domain" description="BTB" evidence="15">
    <location>
        <begin position="100"/>
        <end position="167"/>
    </location>
</feature>
<evidence type="ECO:0000256" key="3">
    <source>
        <dbReference type="ARBA" id="ARBA00022527"/>
    </source>
</evidence>
<sequence>GDLTKLKLLIDKESVNLNLRDKWDSTPLYYACLCGHLEIVEFLLDNGARCEANTFDGERCLYGALTDQIRNVLKNYKINTTKLDQYDLHLERLFEIGMHSDITFEIKERIFKAHKFILSARSEYFRAKFENKWRKRTWISGDNDQLVPEAFESILKFIYTGRFSTLKVHFRSCLLLAKMFKLSELMEKFQKELFNLRLIDDDVKLDNFDVRSDFDDEKVVHETDLFIIGKFGIHSKLNTSISILCQDKIVADFKNLAFQCLPEDLKHFVPGATNPNLEQTVQITHDMKILLEENLNFCVHKAFVAERCDYFKAFLNDPFNELKSTDNEGSMHLPTITLKEVSKEVLIEIIYFMYSDEFSGNELAENILLETLITADLYMMSSLKRKCAAHLANFLNNDNVFYFLRLSRLYELKKLEFSCIAHLANNLIELEKSQELREIIVEDAKNLKMRQETDSIDIIDDLRYAINESAIHYSHVKSKTNTNLEQRMVLKGLKIWQPIKRWLDMSYGSIHKWYPLAGFQENSECKNCALVILNRPITSSNEEKLIKLWESSTLKFAVDGGTNRLFEWASQQLKLKNYLPDFICGDLDSVEHEKLEFYSKHGSVTVKLSHQDFNDFTKTLRFAVECISKRNPFELVDRISTGSIEALPRHELNKIYCFCDNGGRMDHVFGNLNTLFDECLSDLETYVVDSESITFLLRKGLNVIYFDQNLINKHCGIIPIGGPTKIKLKKKVKERTLSMSASNAENPQNQIKIGHYILLETLGSGSFGKVKKARHQLTGHTVAVKIMNRDKIKTLDVVGKIRREIQNLKLFRHPHIIKLYQVINTPSDIFMVMEYVSGGELFDHIVKNGKLNENEGRKFFQQIISGVAYCHRHMIVHRDLKPENLLLDNNMNVKIADFGLSNMMKDGEFLRTSCGSPNYAAPEVVSGELYAGSEVDIWSCGVILYALLTGTLPFDDESVQILFKKIRSGVYSTPDYLSRSVADLISRMLTVDPLKRVSVKEIKEHEWFKINLPDYLFPKPAPENLNIYDVDAVFEICEKFSIDEKTVQRSLTNADPHDQYVIAYHLIIDNRRISDAQNRVQINDFFVASSPPTTSFFMDMNIKPNPVRNDKAGKKGDSQTEAIGSQANKEHPERMPQLKDITPALDESKTLEQELKKPQKKAKWHLGIRSQSKPQDIMNEVFKAIKASKMQWKYYNSSMFSLRVRKQIGPNRFIKIGLQLYQVDHKSYLLDFRSFEPTPDEQKLIDEEYSKKNRIIQHNMMEFLELCGSLIGSLAR</sequence>
<proteinExistence type="inferred from homology"/>
<evidence type="ECO:0000256" key="5">
    <source>
        <dbReference type="ARBA" id="ARBA00022679"/>
    </source>
</evidence>
<dbReference type="GO" id="GO:0006772">
    <property type="term" value="P:thiamine metabolic process"/>
    <property type="evidence" value="ECO:0007669"/>
    <property type="project" value="InterPro"/>
</dbReference>
<feature type="non-terminal residue" evidence="16">
    <location>
        <position position="1"/>
    </location>
</feature>
<dbReference type="GO" id="GO:0004679">
    <property type="term" value="F:AMP-activated protein kinase activity"/>
    <property type="evidence" value="ECO:0007669"/>
    <property type="project" value="UniProtKB-ARBA"/>
</dbReference>
<feature type="region of interest" description="Disordered" evidence="13">
    <location>
        <begin position="1106"/>
        <end position="1136"/>
    </location>
</feature>
<dbReference type="Pfam" id="PF04263">
    <property type="entry name" value="TPK_catalytic"/>
    <property type="match status" value="1"/>
</dbReference>
<dbReference type="Pfam" id="PF00651">
    <property type="entry name" value="BTB"/>
    <property type="match status" value="2"/>
</dbReference>
<dbReference type="CDD" id="cd14079">
    <property type="entry name" value="STKc_AMPK_alpha"/>
    <property type="match status" value="1"/>
</dbReference>
<dbReference type="CDD" id="cd07995">
    <property type="entry name" value="TPK"/>
    <property type="match status" value="1"/>
</dbReference>
<keyword evidence="6 12" id="KW-0547">Nucleotide-binding</keyword>
<dbReference type="AlphaFoldDB" id="A0A3M7SBP6"/>
<dbReference type="Gene3D" id="1.25.40.20">
    <property type="entry name" value="Ankyrin repeat-containing domain"/>
    <property type="match status" value="1"/>
</dbReference>
<dbReference type="SUPFAM" id="SSF56112">
    <property type="entry name" value="Protein kinase-like (PK-like)"/>
    <property type="match status" value="1"/>
</dbReference>
<keyword evidence="3" id="KW-0723">Serine/threonine-protein kinase</keyword>
<dbReference type="Gene3D" id="1.10.510.10">
    <property type="entry name" value="Transferase(Phosphotransferase) domain 1"/>
    <property type="match status" value="1"/>
</dbReference>
<evidence type="ECO:0000313" key="16">
    <source>
        <dbReference type="EMBL" id="RNA33211.1"/>
    </source>
</evidence>
<feature type="binding site" evidence="12">
    <location>
        <position position="785"/>
    </location>
    <ligand>
        <name>ATP</name>
        <dbReference type="ChEBI" id="CHEBI:30616"/>
    </ligand>
</feature>
<dbReference type="InterPro" id="IPR036770">
    <property type="entry name" value="Ankyrin_rpt-contain_sf"/>
</dbReference>
<dbReference type="Gene3D" id="1.10.8.10">
    <property type="entry name" value="DNA helicase RuvA subunit, C-terminal domain"/>
    <property type="match status" value="1"/>
</dbReference>
<dbReference type="Pfam" id="PF16579">
    <property type="entry name" value="AdenylateSensor"/>
    <property type="match status" value="1"/>
</dbReference>
<dbReference type="InterPro" id="IPR049020">
    <property type="entry name" value="PRKAA1/2_AID"/>
</dbReference>
<dbReference type="SUPFAM" id="SSF103243">
    <property type="entry name" value="KA1-like"/>
    <property type="match status" value="1"/>
</dbReference>
<comment type="similarity">
    <text evidence="1">Belongs to the protein kinase superfamily. CAMK Ser/Thr protein kinase family. SNF1 subfamily.</text>
</comment>
<dbReference type="InterPro" id="IPR000210">
    <property type="entry name" value="BTB/POZ_dom"/>
</dbReference>
<keyword evidence="4" id="KW-0597">Phosphoprotein</keyword>
<dbReference type="PROSITE" id="PS00107">
    <property type="entry name" value="PROTEIN_KINASE_ATP"/>
    <property type="match status" value="1"/>
</dbReference>
<evidence type="ECO:0000256" key="4">
    <source>
        <dbReference type="ARBA" id="ARBA00022553"/>
    </source>
</evidence>
<comment type="caution">
    <text evidence="16">The sequence shown here is derived from an EMBL/GenBank/DDBJ whole genome shotgun (WGS) entry which is preliminary data.</text>
</comment>
<dbReference type="GO" id="GO:0120025">
    <property type="term" value="C:plasma membrane bounded cell projection"/>
    <property type="evidence" value="ECO:0007669"/>
    <property type="project" value="UniProtKB-ARBA"/>
</dbReference>